<dbReference type="GO" id="GO:0005524">
    <property type="term" value="F:ATP binding"/>
    <property type="evidence" value="ECO:0007669"/>
    <property type="project" value="UniProtKB-KW"/>
</dbReference>
<dbReference type="PROSITE" id="PS00211">
    <property type="entry name" value="ABC_TRANSPORTER_1"/>
    <property type="match status" value="1"/>
</dbReference>
<feature type="domain" description="ABC transporter" evidence="5">
    <location>
        <begin position="393"/>
        <end position="645"/>
    </location>
</feature>
<keyword evidence="3" id="KW-0547">Nucleotide-binding</keyword>
<keyword evidence="4 6" id="KW-0067">ATP-binding</keyword>
<keyword evidence="2" id="KW-0813">Transport</keyword>
<name>A0A6S6SDM3_9GAMM</name>
<evidence type="ECO:0000256" key="2">
    <source>
        <dbReference type="ARBA" id="ARBA00022448"/>
    </source>
</evidence>
<feature type="domain" description="ABC transporter" evidence="5">
    <location>
        <begin position="89"/>
        <end position="346"/>
    </location>
</feature>
<dbReference type="Gene3D" id="3.40.50.300">
    <property type="entry name" value="P-loop containing nucleotide triphosphate hydrolases"/>
    <property type="match status" value="2"/>
</dbReference>
<dbReference type="InterPro" id="IPR017871">
    <property type="entry name" value="ABC_transporter-like_CS"/>
</dbReference>
<comment type="similarity">
    <text evidence="1">Belongs to the ABC transporter superfamily.</text>
</comment>
<dbReference type="SUPFAM" id="SSF52540">
    <property type="entry name" value="P-loop containing nucleoside triphosphate hydrolases"/>
    <property type="match status" value="2"/>
</dbReference>
<evidence type="ECO:0000313" key="6">
    <source>
        <dbReference type="EMBL" id="CAA6805745.1"/>
    </source>
</evidence>
<evidence type="ECO:0000256" key="4">
    <source>
        <dbReference type="ARBA" id="ARBA00022840"/>
    </source>
</evidence>
<dbReference type="GO" id="GO:0016887">
    <property type="term" value="F:ATP hydrolysis activity"/>
    <property type="evidence" value="ECO:0007669"/>
    <property type="project" value="InterPro"/>
</dbReference>
<evidence type="ECO:0000256" key="3">
    <source>
        <dbReference type="ARBA" id="ARBA00022741"/>
    </source>
</evidence>
<organism evidence="6">
    <name type="scientific">uncultured Thiotrichaceae bacterium</name>
    <dbReference type="NCBI Taxonomy" id="298394"/>
    <lineage>
        <taxon>Bacteria</taxon>
        <taxon>Pseudomonadati</taxon>
        <taxon>Pseudomonadota</taxon>
        <taxon>Gammaproteobacteria</taxon>
        <taxon>Thiotrichales</taxon>
        <taxon>Thiotrichaceae</taxon>
        <taxon>environmental samples</taxon>
    </lineage>
</organism>
<dbReference type="EMBL" id="CACVAT010000086">
    <property type="protein sequence ID" value="CAA6805745.1"/>
    <property type="molecule type" value="Genomic_DNA"/>
</dbReference>
<sequence>MLNFTAPVPLPDKDTELLSKQSKKPPPSNYLHHHKRIEIFFFKTGTLSNYRLSTHALHSTIITTKYHSGNKHGHRSQMNLTSPPIRPLIEINNLSVEFKAQHGTVPALRNVSFSIPQGKTVALVGESGSGKSVTSQAIMGILPTNGSITSGAIRYTPDNGEAIDIADLDPRSKAMQDMRGDRISIIFQEPMVSLSPVHTLLEQIGEVLKIHTALSKKQIRVKVTEMLDKVGFPNPERALNQYAFELSGGLRQRAMIAMALICQPALLIADEPTTALDVTVQAQILLLIKSLQAEFGMSVLLITHDLGVVANMADDVVVMFQGEIVERGPIKTLFNNPGHPYLKALFTALPELNMERHDRLKPLRDIVHDTSGMHERRQVWTPEQRKVAPHLKIRLLNKSYYSRHGTWFGKSTANHAVKDFSMEIAVGESFGLVGESGCGKTSLSKLLMRAMRPDSGTIHYNDRGEILDLLSLSDDEIATFRPKMQFVFQDPFSSLNPRMTVLDILREPLIIHGIGDKASQLKQAQQLMDMVGLDKRFLSRYPHSFSGGQRQRISIARALALEPDFLILDEPVSALDVSVQAQILNLLKDLQQELDLTYLFISHNLAVVDYISDRIGVMCGGQLVELALREQLLNRPQHPYTQALFAAIPYADLNKPLNMHNLDREHLLADSWEPPYRLIPGQNSELVEIEPNHFVRRTL</sequence>
<evidence type="ECO:0000256" key="1">
    <source>
        <dbReference type="ARBA" id="ARBA00005417"/>
    </source>
</evidence>
<dbReference type="InterPro" id="IPR027417">
    <property type="entry name" value="P-loop_NTPase"/>
</dbReference>
<dbReference type="InterPro" id="IPR013563">
    <property type="entry name" value="Oligopep_ABC_C"/>
</dbReference>
<dbReference type="NCBIfam" id="NF008453">
    <property type="entry name" value="PRK11308.1"/>
    <property type="match status" value="2"/>
</dbReference>
<dbReference type="PANTHER" id="PTHR43776:SF7">
    <property type="entry name" value="D,D-DIPEPTIDE TRANSPORT ATP-BINDING PROTEIN DDPF-RELATED"/>
    <property type="match status" value="1"/>
</dbReference>
<gene>
    <name evidence="6" type="ORF">HELGO_WM30815</name>
</gene>
<dbReference type="InterPro" id="IPR003593">
    <property type="entry name" value="AAA+_ATPase"/>
</dbReference>
<dbReference type="InterPro" id="IPR003439">
    <property type="entry name" value="ABC_transporter-like_ATP-bd"/>
</dbReference>
<protein>
    <submittedName>
        <fullName evidence="6">Oligopeptide transport ATP-binding protein OppF (TC 3.A.1.5.1)</fullName>
    </submittedName>
</protein>
<dbReference type="AlphaFoldDB" id="A0A6S6SDM3"/>
<proteinExistence type="inferred from homology"/>
<dbReference type="PROSITE" id="PS50893">
    <property type="entry name" value="ABC_TRANSPORTER_2"/>
    <property type="match status" value="2"/>
</dbReference>
<dbReference type="Pfam" id="PF08352">
    <property type="entry name" value="oligo_HPY"/>
    <property type="match status" value="2"/>
</dbReference>
<dbReference type="PANTHER" id="PTHR43776">
    <property type="entry name" value="TRANSPORT ATP-BINDING PROTEIN"/>
    <property type="match status" value="1"/>
</dbReference>
<dbReference type="NCBIfam" id="NF007739">
    <property type="entry name" value="PRK10419.1"/>
    <property type="match status" value="2"/>
</dbReference>
<dbReference type="SMART" id="SM00382">
    <property type="entry name" value="AAA"/>
    <property type="match status" value="2"/>
</dbReference>
<dbReference type="CDD" id="cd03257">
    <property type="entry name" value="ABC_NikE_OppD_transporters"/>
    <property type="match status" value="2"/>
</dbReference>
<dbReference type="FunFam" id="3.40.50.300:FF:000016">
    <property type="entry name" value="Oligopeptide ABC transporter ATP-binding component"/>
    <property type="match status" value="1"/>
</dbReference>
<reference evidence="6" key="1">
    <citation type="submission" date="2020-01" db="EMBL/GenBank/DDBJ databases">
        <authorList>
            <person name="Meier V. D."/>
            <person name="Meier V D."/>
        </authorList>
    </citation>
    <scope>NUCLEOTIDE SEQUENCE</scope>
    <source>
        <strain evidence="6">HLG_WM_MAG_09</strain>
    </source>
</reference>
<dbReference type="InterPro" id="IPR050319">
    <property type="entry name" value="ABC_transp_ATP-bind"/>
</dbReference>
<dbReference type="Pfam" id="PF00005">
    <property type="entry name" value="ABC_tran"/>
    <property type="match status" value="2"/>
</dbReference>
<dbReference type="GO" id="GO:0055085">
    <property type="term" value="P:transmembrane transport"/>
    <property type="evidence" value="ECO:0007669"/>
    <property type="project" value="UniProtKB-ARBA"/>
</dbReference>
<evidence type="ECO:0000259" key="5">
    <source>
        <dbReference type="PROSITE" id="PS50893"/>
    </source>
</evidence>
<dbReference type="GO" id="GO:0015833">
    <property type="term" value="P:peptide transport"/>
    <property type="evidence" value="ECO:0007669"/>
    <property type="project" value="InterPro"/>
</dbReference>
<accession>A0A6S6SDM3</accession>